<evidence type="ECO:0000256" key="8">
    <source>
        <dbReference type="HAMAP-Rule" id="MF_00265"/>
    </source>
</evidence>
<dbReference type="Pfam" id="PF01850">
    <property type="entry name" value="PIN"/>
    <property type="match status" value="1"/>
</dbReference>
<proteinExistence type="inferred from homology"/>
<dbReference type="EC" id="3.1.-.-" evidence="8"/>
<evidence type="ECO:0000256" key="1">
    <source>
        <dbReference type="ARBA" id="ARBA00001946"/>
    </source>
</evidence>
<dbReference type="PANTHER" id="PTHR33653">
    <property type="entry name" value="RIBONUCLEASE VAPC2"/>
    <property type="match status" value="1"/>
</dbReference>
<feature type="binding site" evidence="8">
    <location>
        <position position="97"/>
    </location>
    <ligand>
        <name>Mg(2+)</name>
        <dbReference type="ChEBI" id="CHEBI:18420"/>
    </ligand>
</feature>
<dbReference type="GO" id="GO:0090729">
    <property type="term" value="F:toxin activity"/>
    <property type="evidence" value="ECO:0007669"/>
    <property type="project" value="UniProtKB-KW"/>
</dbReference>
<organism evidence="10 11">
    <name type="scientific">Rickettsia asembonensis</name>
    <dbReference type="NCBI Taxonomy" id="1068590"/>
    <lineage>
        <taxon>Bacteria</taxon>
        <taxon>Pseudomonadati</taxon>
        <taxon>Pseudomonadota</taxon>
        <taxon>Alphaproteobacteria</taxon>
        <taxon>Rickettsiales</taxon>
        <taxon>Rickettsiaceae</taxon>
        <taxon>Rickettsieae</taxon>
        <taxon>Rickettsia</taxon>
        <taxon>spotted fever group</taxon>
    </lineage>
</organism>
<evidence type="ECO:0000313" key="10">
    <source>
        <dbReference type="EMBL" id="KIJ88395.1"/>
    </source>
</evidence>
<dbReference type="SUPFAM" id="SSF88723">
    <property type="entry name" value="PIN domain-like"/>
    <property type="match status" value="1"/>
</dbReference>
<feature type="domain" description="PIN" evidence="9">
    <location>
        <begin position="3"/>
        <end position="123"/>
    </location>
</feature>
<comment type="caution">
    <text evidence="10">The sequence shown here is derived from an EMBL/GenBank/DDBJ whole genome shotgun (WGS) entry which is preliminary data.</text>
</comment>
<evidence type="ECO:0000313" key="11">
    <source>
        <dbReference type="Proteomes" id="UP000031952"/>
    </source>
</evidence>
<dbReference type="AlphaFoldDB" id="A0A0C2RC58"/>
<dbReference type="InterPro" id="IPR050556">
    <property type="entry name" value="Type_II_TA_system_RNase"/>
</dbReference>
<dbReference type="PANTHER" id="PTHR33653:SF1">
    <property type="entry name" value="RIBONUCLEASE VAPC2"/>
    <property type="match status" value="1"/>
</dbReference>
<evidence type="ECO:0000256" key="3">
    <source>
        <dbReference type="ARBA" id="ARBA00022722"/>
    </source>
</evidence>
<keyword evidence="6 8" id="KW-0460">Magnesium</keyword>
<evidence type="ECO:0000256" key="2">
    <source>
        <dbReference type="ARBA" id="ARBA00022649"/>
    </source>
</evidence>
<keyword evidence="11" id="KW-1185">Reference proteome</keyword>
<dbReference type="Gene3D" id="3.40.50.1010">
    <property type="entry name" value="5'-nuclease"/>
    <property type="match status" value="1"/>
</dbReference>
<comment type="cofactor">
    <cofactor evidence="1 8">
        <name>Mg(2+)</name>
        <dbReference type="ChEBI" id="CHEBI:18420"/>
    </cofactor>
</comment>
<dbReference type="Proteomes" id="UP000031952">
    <property type="component" value="Unassembled WGS sequence"/>
</dbReference>
<comment type="similarity">
    <text evidence="7 8">Belongs to the PINc/VapC protein family.</text>
</comment>
<dbReference type="GO" id="GO:0004540">
    <property type="term" value="F:RNA nuclease activity"/>
    <property type="evidence" value="ECO:0007669"/>
    <property type="project" value="InterPro"/>
</dbReference>
<evidence type="ECO:0000256" key="7">
    <source>
        <dbReference type="ARBA" id="ARBA00038093"/>
    </source>
</evidence>
<dbReference type="HAMAP" id="MF_00265">
    <property type="entry name" value="VapC_Nob1"/>
    <property type="match status" value="1"/>
</dbReference>
<keyword evidence="4 8" id="KW-0479">Metal-binding</keyword>
<evidence type="ECO:0000259" key="9">
    <source>
        <dbReference type="Pfam" id="PF01850"/>
    </source>
</evidence>
<keyword evidence="2 8" id="KW-1277">Toxin-antitoxin system</keyword>
<accession>A0A0C2RC58</accession>
<name>A0A0C2RC58_9RICK</name>
<dbReference type="RefSeq" id="WP_041079426.1">
    <property type="nucleotide sequence ID" value="NZ_JWSW01000074.1"/>
</dbReference>
<dbReference type="EMBL" id="JWSW01000074">
    <property type="protein sequence ID" value="KIJ88395.1"/>
    <property type="molecule type" value="Genomic_DNA"/>
</dbReference>
<evidence type="ECO:0000256" key="5">
    <source>
        <dbReference type="ARBA" id="ARBA00022801"/>
    </source>
</evidence>
<dbReference type="InterPro" id="IPR002716">
    <property type="entry name" value="PIN_dom"/>
</dbReference>
<evidence type="ECO:0000256" key="6">
    <source>
        <dbReference type="ARBA" id="ARBA00022842"/>
    </source>
</evidence>
<keyword evidence="5 8" id="KW-0378">Hydrolase</keyword>
<feature type="binding site" evidence="8">
    <location>
        <position position="6"/>
    </location>
    <ligand>
        <name>Mg(2+)</name>
        <dbReference type="ChEBI" id="CHEBI:18420"/>
    </ligand>
</feature>
<evidence type="ECO:0000256" key="4">
    <source>
        <dbReference type="ARBA" id="ARBA00022723"/>
    </source>
</evidence>
<sequence>MEVVIDTSILVDLERGRLTYKVLEKYEQCYISPITLTELLIGADRADNENIRIKRLVFIEYIINSLIVIPFKTEEARIYAKIIDNLRKEKITIDTNDMLIATTAITHGYPLLTLNVKDFKRIQGLEVLTVSSKD</sequence>
<dbReference type="GO" id="GO:0016787">
    <property type="term" value="F:hydrolase activity"/>
    <property type="evidence" value="ECO:0007669"/>
    <property type="project" value="UniProtKB-KW"/>
</dbReference>
<dbReference type="GO" id="GO:0000287">
    <property type="term" value="F:magnesium ion binding"/>
    <property type="evidence" value="ECO:0007669"/>
    <property type="project" value="UniProtKB-UniRule"/>
</dbReference>
<dbReference type="InterPro" id="IPR022907">
    <property type="entry name" value="VapC_family"/>
</dbReference>
<dbReference type="InterPro" id="IPR029060">
    <property type="entry name" value="PIN-like_dom_sf"/>
</dbReference>
<reference evidence="10 11" key="1">
    <citation type="submission" date="2014-12" db="EMBL/GenBank/DDBJ databases">
        <title>Whole genome sequence of Candidatus Rickettsia asemboensis strain NMRCii isolated from cat fleas in west Kenya.</title>
        <authorList>
            <person name="Jima D."/>
            <person name="Luce-Fedrow A."/>
            <person name="Yang Y."/>
            <person name="Maina A.N."/>
            <person name="Snesrud E.C."/>
            <person name="Jarman R.G."/>
            <person name="Richards A.L."/>
            <person name="Hang J."/>
        </authorList>
    </citation>
    <scope>NUCLEOTIDE SEQUENCE [LARGE SCALE GENOMIC DNA]</scope>
    <source>
        <strain evidence="10 11">NMRCii</strain>
    </source>
</reference>
<keyword evidence="8" id="KW-0800">Toxin</keyword>
<protein>
    <recommendedName>
        <fullName evidence="8">Ribonuclease VapC</fullName>
        <shortName evidence="8">RNase VapC</shortName>
        <ecNumber evidence="8">3.1.-.-</ecNumber>
    </recommendedName>
    <alternativeName>
        <fullName evidence="8">Toxin VapC</fullName>
    </alternativeName>
</protein>
<comment type="function">
    <text evidence="8">Toxic component of a toxin-antitoxin (TA) system. An RNase.</text>
</comment>
<gene>
    <name evidence="8" type="primary">vapC</name>
    <name evidence="10" type="ORF">SB78_06155</name>
</gene>
<keyword evidence="3 8" id="KW-0540">Nuclease</keyword>